<evidence type="ECO:0000313" key="3">
    <source>
        <dbReference type="Proteomes" id="UP000324996"/>
    </source>
</evidence>
<comment type="caution">
    <text evidence="2">The sequence shown here is derived from an EMBL/GenBank/DDBJ whole genome shotgun (WGS) entry which is preliminary data.</text>
</comment>
<evidence type="ECO:0000313" key="2">
    <source>
        <dbReference type="EMBL" id="GER04953.1"/>
    </source>
</evidence>
<protein>
    <submittedName>
        <fullName evidence="2">Uncharacterized protein</fullName>
    </submittedName>
</protein>
<keyword evidence="3" id="KW-1185">Reference proteome</keyword>
<organism evidence="2 3">
    <name type="scientific">Iodidimonas nitroreducens</name>
    <dbReference type="NCBI Taxonomy" id="1236968"/>
    <lineage>
        <taxon>Bacteria</taxon>
        <taxon>Pseudomonadati</taxon>
        <taxon>Pseudomonadota</taxon>
        <taxon>Alphaproteobacteria</taxon>
        <taxon>Iodidimonadales</taxon>
        <taxon>Iodidimonadaceae</taxon>
        <taxon>Iodidimonas</taxon>
    </lineage>
</organism>
<proteinExistence type="predicted"/>
<dbReference type="Proteomes" id="UP000324996">
    <property type="component" value="Unassembled WGS sequence"/>
</dbReference>
<name>A0A5A7N9C6_9PROT</name>
<gene>
    <name evidence="2" type="ORF">JCM17846_26350</name>
</gene>
<accession>A0A5A7N9C6</accession>
<reference evidence="2 3" key="1">
    <citation type="submission" date="2019-09" db="EMBL/GenBank/DDBJ databases">
        <title>NBRP : Genome information of microbial organism related human and environment.</title>
        <authorList>
            <person name="Hattori M."/>
            <person name="Oshima K."/>
            <person name="Inaba H."/>
            <person name="Suda W."/>
            <person name="Sakamoto M."/>
            <person name="Iino T."/>
            <person name="Kitahara M."/>
            <person name="Oshida Y."/>
            <person name="Iida T."/>
            <person name="Kudo T."/>
            <person name="Itoh T."/>
            <person name="Ohkuma M."/>
        </authorList>
    </citation>
    <scope>NUCLEOTIDE SEQUENCE [LARGE SCALE GENOMIC DNA]</scope>
    <source>
        <strain evidence="2 3">Q-1</strain>
    </source>
</reference>
<dbReference type="PROSITE" id="PS51257">
    <property type="entry name" value="PROKAR_LIPOPROTEIN"/>
    <property type="match status" value="1"/>
</dbReference>
<dbReference type="EMBL" id="BKCN01000015">
    <property type="protein sequence ID" value="GER04953.1"/>
    <property type="molecule type" value="Genomic_DNA"/>
</dbReference>
<feature type="region of interest" description="Disordered" evidence="1">
    <location>
        <begin position="1"/>
        <end position="22"/>
    </location>
</feature>
<evidence type="ECO:0000256" key="1">
    <source>
        <dbReference type="SAM" id="MobiDB-lite"/>
    </source>
</evidence>
<dbReference type="AlphaFoldDB" id="A0A5A7N9C6"/>
<sequence>MALPPRNISKDEREIKMPLSPGAGVPALVTVGACDPQGGFRHTEDKRLENMNELLLEAGADSGAVDSMGNSVLWYLERNEQLTTDERQSLHTLLGSQP</sequence>